<dbReference type="GeneID" id="98405700"/>
<dbReference type="AlphaFoldDB" id="A0A643FPQ7"/>
<proteinExistence type="predicted"/>
<sequence length="237" mass="26667">MRKYDSVFANDLSEAYRHDLNALCRRCLTEVNEIPQAEFSRQELLSVEIFRRRLSECIEQERYRWYLMPINPAGGWSAAFPVIGSGRGSHPFKTVRNLLLAVALGGLVACGDGKPSESDTKKAVAAKFDGCKSISLSDFKQIGDAAQGNNVSLYFVQATYELSLRLDKDQIDRLKDSNQMINVRNDIKRDCPQVPDDKIYILVTKGADGSGKNAVTFDHQNMWLVRTDNGWQLRDGL</sequence>
<accession>A0A643FPQ7</accession>
<name>A0A643FPQ7_9BURK</name>
<dbReference type="RefSeq" id="WP_150991075.1">
    <property type="nucleotide sequence ID" value="NZ_CP062804.1"/>
</dbReference>
<evidence type="ECO:0000313" key="2">
    <source>
        <dbReference type="Proteomes" id="UP000397656"/>
    </source>
</evidence>
<dbReference type="Proteomes" id="UP000397656">
    <property type="component" value="Chromosome 2"/>
</dbReference>
<organism evidence="1 2">
    <name type="scientific">Cupriavidus basilensis</name>
    <dbReference type="NCBI Taxonomy" id="68895"/>
    <lineage>
        <taxon>Bacteria</taxon>
        <taxon>Pseudomonadati</taxon>
        <taxon>Pseudomonadota</taxon>
        <taxon>Betaproteobacteria</taxon>
        <taxon>Burkholderiales</taxon>
        <taxon>Burkholderiaceae</taxon>
        <taxon>Cupriavidus</taxon>
    </lineage>
</organism>
<protein>
    <submittedName>
        <fullName evidence="1">Uncharacterized protein</fullName>
    </submittedName>
</protein>
<gene>
    <name evidence="1" type="ORF">F7R26_032560</name>
</gene>
<reference evidence="1 2" key="1">
    <citation type="submission" date="2020-10" db="EMBL/GenBank/DDBJ databases">
        <title>Complete genome sequence of Cupriavidus basilensis CCUG 49340T.</title>
        <authorList>
            <person name="Salva-Serra F."/>
            <person name="Donoso R.A."/>
            <person name="Cho K.H."/>
            <person name="Yoo J.A."/>
            <person name="Lee K."/>
            <person name="Yoon S.-H."/>
            <person name="Perez-Pantoja D."/>
            <person name="Moore E.R.B."/>
        </authorList>
    </citation>
    <scope>NUCLEOTIDE SEQUENCE [LARGE SCALE GENOMIC DNA]</scope>
    <source>
        <strain evidence="2">CCUG 49340</strain>
    </source>
</reference>
<dbReference type="EMBL" id="CP062804">
    <property type="protein sequence ID" value="QOT79455.1"/>
    <property type="molecule type" value="Genomic_DNA"/>
</dbReference>
<evidence type="ECO:0000313" key="1">
    <source>
        <dbReference type="EMBL" id="QOT79455.1"/>
    </source>
</evidence>